<feature type="compositionally biased region" description="Acidic residues" evidence="1">
    <location>
        <begin position="193"/>
        <end position="213"/>
    </location>
</feature>
<dbReference type="Gene3D" id="3.10.690.10">
    <property type="entry name" value="Bifunctional nuclease domain"/>
    <property type="match status" value="1"/>
</dbReference>
<feature type="compositionally biased region" description="Basic and acidic residues" evidence="1">
    <location>
        <begin position="183"/>
        <end position="192"/>
    </location>
</feature>
<dbReference type="EMBL" id="FOGQ01000001">
    <property type="protein sequence ID" value="SER51736.1"/>
    <property type="molecule type" value="Genomic_DNA"/>
</dbReference>
<dbReference type="AlphaFoldDB" id="A0A1H9PTY1"/>
<dbReference type="STRING" id="1121357.SAMN05661109_00461"/>
<dbReference type="InterPro" id="IPR036104">
    <property type="entry name" value="BFN_sf"/>
</dbReference>
<keyword evidence="4" id="KW-1185">Reference proteome</keyword>
<reference evidence="4" key="1">
    <citation type="submission" date="2016-10" db="EMBL/GenBank/DDBJ databases">
        <authorList>
            <person name="Varghese N."/>
            <person name="Submissions S."/>
        </authorList>
    </citation>
    <scope>NUCLEOTIDE SEQUENCE [LARGE SCALE GENOMIC DNA]</scope>
    <source>
        <strain evidence="4">DSM 20524</strain>
    </source>
</reference>
<proteinExistence type="predicted"/>
<feature type="region of interest" description="Disordered" evidence="1">
    <location>
        <begin position="141"/>
        <end position="213"/>
    </location>
</feature>
<dbReference type="RefSeq" id="WP_231910182.1">
    <property type="nucleotide sequence ID" value="NZ_CP047199.1"/>
</dbReference>
<evidence type="ECO:0000313" key="3">
    <source>
        <dbReference type="EMBL" id="SER51736.1"/>
    </source>
</evidence>
<evidence type="ECO:0000259" key="2">
    <source>
        <dbReference type="PROSITE" id="PS51658"/>
    </source>
</evidence>
<dbReference type="InterPro" id="IPR003729">
    <property type="entry name" value="Bi_nuclease_dom"/>
</dbReference>
<name>A0A1H9PTY1_9CORY</name>
<feature type="domain" description="BFN" evidence="2">
    <location>
        <begin position="3"/>
        <end position="131"/>
    </location>
</feature>
<gene>
    <name evidence="3" type="ORF">SAMN05661109_00461</name>
</gene>
<organism evidence="3 4">
    <name type="scientific">Corynebacterium cystitidis DSM 20524</name>
    <dbReference type="NCBI Taxonomy" id="1121357"/>
    <lineage>
        <taxon>Bacteria</taxon>
        <taxon>Bacillati</taxon>
        <taxon>Actinomycetota</taxon>
        <taxon>Actinomycetes</taxon>
        <taxon>Mycobacteriales</taxon>
        <taxon>Corynebacteriaceae</taxon>
        <taxon>Corynebacterium</taxon>
    </lineage>
</organism>
<dbReference type="Pfam" id="PF02577">
    <property type="entry name" value="BFN_dom"/>
    <property type="match status" value="1"/>
</dbReference>
<dbReference type="SUPFAM" id="SSF103256">
    <property type="entry name" value="Hypothetical protein TM0160"/>
    <property type="match status" value="1"/>
</dbReference>
<protein>
    <recommendedName>
        <fullName evidence="2">BFN domain-containing protein</fullName>
    </recommendedName>
</protein>
<accession>A0A1H9PTY1</accession>
<feature type="compositionally biased region" description="Low complexity" evidence="1">
    <location>
        <begin position="150"/>
        <end position="162"/>
    </location>
</feature>
<dbReference type="PROSITE" id="PS51658">
    <property type="entry name" value="BFN"/>
    <property type="match status" value="1"/>
</dbReference>
<evidence type="ECO:0000256" key="1">
    <source>
        <dbReference type="SAM" id="MobiDB-lite"/>
    </source>
</evidence>
<sequence>MTMVPLDFYGVHTIGPENFVCVLLHSRERDRIVPVWISPVEGARLAARQAEWEPDRPDTFDVLTSVITQCTSGATAVEINSYYEGIFVASLLMQDGEDIDCRVSDAVMIAQILNLPIAADETVVAQAGMWISHEDALEHFGVELPDPPTDDSLLGSSASGDTSADEEFADMMRKMGVDASDLAGERDTTRDDDIPETDGVSDTDVTQDDSDEI</sequence>
<dbReference type="Proteomes" id="UP000198929">
    <property type="component" value="Unassembled WGS sequence"/>
</dbReference>
<dbReference type="GO" id="GO:0004518">
    <property type="term" value="F:nuclease activity"/>
    <property type="evidence" value="ECO:0007669"/>
    <property type="project" value="InterPro"/>
</dbReference>
<evidence type="ECO:0000313" key="4">
    <source>
        <dbReference type="Proteomes" id="UP000198929"/>
    </source>
</evidence>